<keyword evidence="1" id="KW-0175">Coiled coil</keyword>
<gene>
    <name evidence="3" type="ORF">BCR44DRAFT_1442642</name>
</gene>
<dbReference type="Gene3D" id="1.20.1270.60">
    <property type="entry name" value="Arfaptin homology (AH) domain/BAR domain"/>
    <property type="match status" value="1"/>
</dbReference>
<feature type="region of interest" description="Disordered" evidence="2">
    <location>
        <begin position="222"/>
        <end position="250"/>
    </location>
</feature>
<comment type="caution">
    <text evidence="3">The sequence shown here is derived from an EMBL/GenBank/DDBJ whole genome shotgun (WGS) entry which is preliminary data.</text>
</comment>
<evidence type="ECO:0000256" key="2">
    <source>
        <dbReference type="SAM" id="MobiDB-lite"/>
    </source>
</evidence>
<evidence type="ECO:0000256" key="1">
    <source>
        <dbReference type="SAM" id="Coils"/>
    </source>
</evidence>
<dbReference type="AlphaFoldDB" id="A0A1Y2HBK0"/>
<sequence>MNLIQYADMARAVRDLRSALQLVSTASDTLHRVLASLHGCRTSERELAAAEEGDLAYFTAIVAQLAKTHAHLGDALHRNLETPLLADIEMLNLTAVEQQKANEAQLDQLARDLKSAEQAAQKTRKHKHRDLYAYQQSLAMLNAIALEIKRVEASNITVGDELAERRLPYLLERCQLTVRSLAIGYLEMAESIRGVAKAFPHASLSMAVSMATSDMHQQETMVPRAAHSGRGDVPPVPPLPAGVANRAESSASTSAPYGAVLSQLKAGGTADENAAGDSSTSSAAVGASASASAATANDEYGLKKFL</sequence>
<dbReference type="OrthoDB" id="5594612at2759"/>
<feature type="region of interest" description="Disordered" evidence="2">
    <location>
        <begin position="266"/>
        <end position="297"/>
    </location>
</feature>
<evidence type="ECO:0000313" key="3">
    <source>
        <dbReference type="EMBL" id="ORZ31311.1"/>
    </source>
</evidence>
<protein>
    <submittedName>
        <fullName evidence="3">Uncharacterized protein</fullName>
    </submittedName>
</protein>
<dbReference type="Proteomes" id="UP000193411">
    <property type="component" value="Unassembled WGS sequence"/>
</dbReference>
<accession>A0A1Y2HBK0</accession>
<organism evidence="3 4">
    <name type="scientific">Catenaria anguillulae PL171</name>
    <dbReference type="NCBI Taxonomy" id="765915"/>
    <lineage>
        <taxon>Eukaryota</taxon>
        <taxon>Fungi</taxon>
        <taxon>Fungi incertae sedis</taxon>
        <taxon>Blastocladiomycota</taxon>
        <taxon>Blastocladiomycetes</taxon>
        <taxon>Blastocladiales</taxon>
        <taxon>Catenariaceae</taxon>
        <taxon>Catenaria</taxon>
    </lineage>
</organism>
<name>A0A1Y2HBK0_9FUNG</name>
<reference evidence="3 4" key="1">
    <citation type="submission" date="2016-07" db="EMBL/GenBank/DDBJ databases">
        <title>Pervasive Adenine N6-methylation of Active Genes in Fungi.</title>
        <authorList>
            <consortium name="DOE Joint Genome Institute"/>
            <person name="Mondo S.J."/>
            <person name="Dannebaum R.O."/>
            <person name="Kuo R.C."/>
            <person name="Labutti K."/>
            <person name="Haridas S."/>
            <person name="Kuo A."/>
            <person name="Salamov A."/>
            <person name="Ahrendt S.R."/>
            <person name="Lipzen A."/>
            <person name="Sullivan W."/>
            <person name="Andreopoulos W.B."/>
            <person name="Clum A."/>
            <person name="Lindquist E."/>
            <person name="Daum C."/>
            <person name="Ramamoorthy G.K."/>
            <person name="Gryganskyi A."/>
            <person name="Culley D."/>
            <person name="Magnuson J.K."/>
            <person name="James T.Y."/>
            <person name="O'Malley M.A."/>
            <person name="Stajich J.E."/>
            <person name="Spatafora J.W."/>
            <person name="Visel A."/>
            <person name="Grigoriev I.V."/>
        </authorList>
    </citation>
    <scope>NUCLEOTIDE SEQUENCE [LARGE SCALE GENOMIC DNA]</scope>
    <source>
        <strain evidence="3 4">PL171</strain>
    </source>
</reference>
<feature type="non-terminal residue" evidence="3">
    <location>
        <position position="306"/>
    </location>
</feature>
<evidence type="ECO:0000313" key="4">
    <source>
        <dbReference type="Proteomes" id="UP000193411"/>
    </source>
</evidence>
<keyword evidence="4" id="KW-1185">Reference proteome</keyword>
<proteinExistence type="predicted"/>
<feature type="coiled-coil region" evidence="1">
    <location>
        <begin position="99"/>
        <end position="126"/>
    </location>
</feature>
<dbReference type="EMBL" id="MCFL01000062">
    <property type="protein sequence ID" value="ORZ31311.1"/>
    <property type="molecule type" value="Genomic_DNA"/>
</dbReference>
<feature type="compositionally biased region" description="Low complexity" evidence="2">
    <location>
        <begin position="275"/>
        <end position="296"/>
    </location>
</feature>
<dbReference type="InterPro" id="IPR027267">
    <property type="entry name" value="AH/BAR_dom_sf"/>
</dbReference>